<protein>
    <submittedName>
        <fullName evidence="2">DUF4307 domain-containing protein</fullName>
    </submittedName>
</protein>
<keyword evidence="1" id="KW-1133">Transmembrane helix</keyword>
<organism evidence="2 3">
    <name type="scientific">Streptomyces chengmaiensis</name>
    <dbReference type="NCBI Taxonomy" id="3040919"/>
    <lineage>
        <taxon>Bacteria</taxon>
        <taxon>Bacillati</taxon>
        <taxon>Actinomycetota</taxon>
        <taxon>Actinomycetes</taxon>
        <taxon>Kitasatosporales</taxon>
        <taxon>Streptomycetaceae</taxon>
        <taxon>Streptomyces</taxon>
    </lineage>
</organism>
<evidence type="ECO:0000256" key="1">
    <source>
        <dbReference type="SAM" id="Phobius"/>
    </source>
</evidence>
<evidence type="ECO:0000313" key="2">
    <source>
        <dbReference type="EMBL" id="MDH2392173.1"/>
    </source>
</evidence>
<dbReference type="InterPro" id="IPR025443">
    <property type="entry name" value="DUF4307"/>
</dbReference>
<keyword evidence="1" id="KW-0812">Transmembrane</keyword>
<comment type="caution">
    <text evidence="2">The sequence shown here is derived from an EMBL/GenBank/DDBJ whole genome shotgun (WGS) entry which is preliminary data.</text>
</comment>
<dbReference type="EMBL" id="JARWBG010000037">
    <property type="protein sequence ID" value="MDH2392173.1"/>
    <property type="molecule type" value="Genomic_DNA"/>
</dbReference>
<feature type="transmembrane region" description="Helical" evidence="1">
    <location>
        <begin position="25"/>
        <end position="45"/>
    </location>
</feature>
<proteinExistence type="predicted"/>
<reference evidence="2 3" key="1">
    <citation type="submission" date="2023-04" db="EMBL/GenBank/DDBJ databases">
        <title>Streptomyces chengmaiensis sp. nov. isolated from the stem of mangrove plant in Hainan.</title>
        <authorList>
            <person name="Huang X."/>
            <person name="Zhou S."/>
            <person name="Chu X."/>
            <person name="Xie Y."/>
            <person name="Lin Y."/>
        </authorList>
    </citation>
    <scope>NUCLEOTIDE SEQUENCE [LARGE SCALE GENOMIC DNA]</scope>
    <source>
        <strain evidence="2 3">HNM0663</strain>
    </source>
</reference>
<sequence>MSAVRQQLPEGRYGRSADERADRKLKVVGAVLGVGLVAMVGWFGYDYIAGQKISAEIIKFDVASADEVQVHLEVRKDADATGSCVVRSRSEEGVEVGRLEVPVDRPGQTRIDRVVKVRTTAQATSAELVGCHAR</sequence>
<gene>
    <name evidence="2" type="ORF">QCN29_26000</name>
</gene>
<evidence type="ECO:0000313" key="3">
    <source>
        <dbReference type="Proteomes" id="UP001223144"/>
    </source>
</evidence>
<accession>A0ABT6HTX2</accession>
<keyword evidence="1" id="KW-0472">Membrane</keyword>
<name>A0ABT6HTX2_9ACTN</name>
<dbReference type="Pfam" id="PF14155">
    <property type="entry name" value="DUF4307"/>
    <property type="match status" value="1"/>
</dbReference>
<dbReference type="Proteomes" id="UP001223144">
    <property type="component" value="Unassembled WGS sequence"/>
</dbReference>
<dbReference type="RefSeq" id="WP_279931188.1">
    <property type="nucleotide sequence ID" value="NZ_JARWBG010000037.1"/>
</dbReference>
<keyword evidence="3" id="KW-1185">Reference proteome</keyword>